<dbReference type="HOGENOM" id="CLU_024503_1_0_5"/>
<proteinExistence type="predicted"/>
<evidence type="ECO:0000256" key="1">
    <source>
        <dbReference type="SAM" id="Coils"/>
    </source>
</evidence>
<sequence>MHFRTTSLVLALLSSSALAAIVSQPARAQDAAMAAKIEKLEAKLRQLEHQLSVQDRRTRETAQEVHKVSVHPVSSHEHAARVGGAGGLIPAEYNTTDHTLRAPDGTLISTDKIYYKGLTITPGGFFELDGIFRDKNQLADVGSSWGAIPYQNNLAGHLNEYRFSARHSRFSMLAEGDVNKDIHLAGYVEFDWLGAAASANPNSTNSFQPRIRNMYATADFKDLGLHGLFGQSWSLLTLNASGMSPRKEQPPLVIDAQYVPGFYFARQPGLRIVKDFDNKFFIGASIENPQTTAAPGPVPGGGPNGTPLVTWNAPGGSQFNSLVNNSLNNIPDFIGKVAWEPTVFDRQIHLEGFGIYRNFYSRNNLTGQHNNVAGYGGGGGVIVPLIPKTLDFQFSAFAGRGIGRYGAAALPDVAIQANGALTANPETMLLAGLIFHATPTWDFYIYAGQEQQMSPHYSFSGAATTANAFGLGNPLYNNTGCFVVGGSCSNQTSLIRSVAAGFWNNFYTGSFGRLQGGMTYSYTERSGFGGIGGTPKANTSMLMTSLRYYPW</sequence>
<accession>B2IIM7</accession>
<feature type="chain" id="PRO_5002778807" evidence="2">
    <location>
        <begin position="20"/>
        <end position="551"/>
    </location>
</feature>
<dbReference type="AlphaFoldDB" id="B2IIM7"/>
<feature type="signal peptide" evidence="2">
    <location>
        <begin position="1"/>
        <end position="19"/>
    </location>
</feature>
<dbReference type="eggNOG" id="COG4238">
    <property type="taxonomic scope" value="Bacteria"/>
</dbReference>
<feature type="coiled-coil region" evidence="1">
    <location>
        <begin position="30"/>
        <end position="57"/>
    </location>
</feature>
<dbReference type="EMBL" id="CP001016">
    <property type="protein sequence ID" value="ACB94720.1"/>
    <property type="molecule type" value="Genomic_DNA"/>
</dbReference>
<dbReference type="STRING" id="395963.Bind_1077"/>
<evidence type="ECO:0000256" key="2">
    <source>
        <dbReference type="SAM" id="SignalP"/>
    </source>
</evidence>
<keyword evidence="1" id="KW-0175">Coiled coil</keyword>
<dbReference type="Proteomes" id="UP000001695">
    <property type="component" value="Chromosome"/>
</dbReference>
<name>B2IIM7_BEII9</name>
<protein>
    <submittedName>
        <fullName evidence="3">Conserved hypothetical cytosolic protein</fullName>
    </submittedName>
</protein>
<evidence type="ECO:0000313" key="4">
    <source>
        <dbReference type="Proteomes" id="UP000001695"/>
    </source>
</evidence>
<reference evidence="4" key="1">
    <citation type="submission" date="2008-03" db="EMBL/GenBank/DDBJ databases">
        <title>Complete sequence of chromosome of Beijerinckia indica subsp. indica ATCC 9039.</title>
        <authorList>
            <consortium name="US DOE Joint Genome Institute"/>
            <person name="Copeland A."/>
            <person name="Lucas S."/>
            <person name="Lapidus A."/>
            <person name="Glavina del Rio T."/>
            <person name="Dalin E."/>
            <person name="Tice H."/>
            <person name="Bruce D."/>
            <person name="Goodwin L."/>
            <person name="Pitluck S."/>
            <person name="LaButti K."/>
            <person name="Schmutz J."/>
            <person name="Larimer F."/>
            <person name="Land M."/>
            <person name="Hauser L."/>
            <person name="Kyrpides N."/>
            <person name="Mikhailova N."/>
            <person name="Dunfield P.F."/>
            <person name="Dedysh S.N."/>
            <person name="Liesack W."/>
            <person name="Saw J.H."/>
            <person name="Alam M."/>
            <person name="Chen Y."/>
            <person name="Murrell J.C."/>
            <person name="Richardson P."/>
        </authorList>
    </citation>
    <scope>NUCLEOTIDE SEQUENCE [LARGE SCALE GENOMIC DNA]</scope>
    <source>
        <strain evidence="4">ATCC 9039 / DSM 1715 / NCIMB 8712</strain>
    </source>
</reference>
<keyword evidence="4" id="KW-1185">Reference proteome</keyword>
<reference evidence="3 4" key="2">
    <citation type="journal article" date="2010" name="J. Bacteriol.">
        <title>Complete genome sequence of Beijerinckia indica subsp. indica.</title>
        <authorList>
            <person name="Tamas I."/>
            <person name="Dedysh S.N."/>
            <person name="Liesack W."/>
            <person name="Stott M.B."/>
            <person name="Alam M."/>
            <person name="Murrell J.C."/>
            <person name="Dunfield P.F."/>
        </authorList>
    </citation>
    <scope>NUCLEOTIDE SEQUENCE [LARGE SCALE GENOMIC DNA]</scope>
    <source>
        <strain evidence="4">ATCC 9039 / DSM 1715 / NCIMB 8712</strain>
    </source>
</reference>
<dbReference type="KEGG" id="bid:Bind_1077"/>
<gene>
    <name evidence="3" type="ordered locus">Bind_1077</name>
</gene>
<organism evidence="3 4">
    <name type="scientific">Beijerinckia indica subsp. indica (strain ATCC 9039 / DSM 1715 / NCIMB 8712)</name>
    <dbReference type="NCBI Taxonomy" id="395963"/>
    <lineage>
        <taxon>Bacteria</taxon>
        <taxon>Pseudomonadati</taxon>
        <taxon>Pseudomonadota</taxon>
        <taxon>Alphaproteobacteria</taxon>
        <taxon>Hyphomicrobiales</taxon>
        <taxon>Beijerinckiaceae</taxon>
        <taxon>Beijerinckia</taxon>
    </lineage>
</organism>
<evidence type="ECO:0000313" key="3">
    <source>
        <dbReference type="EMBL" id="ACB94720.1"/>
    </source>
</evidence>
<keyword evidence="2" id="KW-0732">Signal</keyword>